<feature type="non-terminal residue" evidence="1">
    <location>
        <position position="1"/>
    </location>
</feature>
<organism evidence="1 2">
    <name type="scientific">Rhododendron williamsianum</name>
    <dbReference type="NCBI Taxonomy" id="262921"/>
    <lineage>
        <taxon>Eukaryota</taxon>
        <taxon>Viridiplantae</taxon>
        <taxon>Streptophyta</taxon>
        <taxon>Embryophyta</taxon>
        <taxon>Tracheophyta</taxon>
        <taxon>Spermatophyta</taxon>
        <taxon>Magnoliopsida</taxon>
        <taxon>eudicotyledons</taxon>
        <taxon>Gunneridae</taxon>
        <taxon>Pentapetalae</taxon>
        <taxon>asterids</taxon>
        <taxon>Ericales</taxon>
        <taxon>Ericaceae</taxon>
        <taxon>Ericoideae</taxon>
        <taxon>Rhodoreae</taxon>
        <taxon>Rhododendron</taxon>
    </lineage>
</organism>
<name>A0A6A4LTA3_9ERIC</name>
<dbReference type="AlphaFoldDB" id="A0A6A4LTA3"/>
<dbReference type="Gene3D" id="1.25.40.10">
    <property type="entry name" value="Tetratricopeptide repeat domain"/>
    <property type="match status" value="1"/>
</dbReference>
<reference evidence="1 2" key="1">
    <citation type="journal article" date="2019" name="Genome Biol. Evol.">
        <title>The Rhododendron genome and chromosomal organization provide insight into shared whole-genome duplications across the heath family (Ericaceae).</title>
        <authorList>
            <person name="Soza V.L."/>
            <person name="Lindsley D."/>
            <person name="Waalkes A."/>
            <person name="Ramage E."/>
            <person name="Patwardhan R.P."/>
            <person name="Burton J.N."/>
            <person name="Adey A."/>
            <person name="Kumar A."/>
            <person name="Qiu R."/>
            <person name="Shendure J."/>
            <person name="Hall B."/>
        </authorList>
    </citation>
    <scope>NUCLEOTIDE SEQUENCE [LARGE SCALE GENOMIC DNA]</scope>
    <source>
        <strain evidence="1">RSF 1966-606</strain>
    </source>
</reference>
<keyword evidence="2" id="KW-1185">Reference proteome</keyword>
<evidence type="ECO:0000313" key="1">
    <source>
        <dbReference type="EMBL" id="KAE9457717.1"/>
    </source>
</evidence>
<dbReference type="InterPro" id="IPR011990">
    <property type="entry name" value="TPR-like_helical_dom_sf"/>
</dbReference>
<accession>A0A6A4LTA3</accession>
<sequence length="280" mass="31824">MEDDAPERSSFVIDLIKNRAKDRLEQEQNDLIHVYEALILLVASDMCGDDAKSFWGFLAVEILPISYCTLLFSSSFLMSSTAVTTCARSCSVPEHTTDSFAVISCWRHDDLSPHILPHEHNVNEQEELKEWDQCLLMLGDAKVDEHGNVNITKDCSVMYLDKDGEDQGKAYEALENRAQARQWYKAAVKADPLCYEALERLIENHMLTYEEGFDTTGLISSLLRAHYAHDPIIPVASRYLQRLLRSERREEVAGVDTMSNEDDNFFPIDSMSNALSHIKV</sequence>
<dbReference type="Proteomes" id="UP000428333">
    <property type="component" value="Linkage Group LG06"/>
</dbReference>
<dbReference type="OrthoDB" id="10006270at2759"/>
<protein>
    <submittedName>
        <fullName evidence="1">Uncharacterized protein</fullName>
    </submittedName>
</protein>
<comment type="caution">
    <text evidence="1">The sequence shown here is derived from an EMBL/GenBank/DDBJ whole genome shotgun (WGS) entry which is preliminary data.</text>
</comment>
<dbReference type="EMBL" id="QEFC01001466">
    <property type="protein sequence ID" value="KAE9457717.1"/>
    <property type="molecule type" value="Genomic_DNA"/>
</dbReference>
<gene>
    <name evidence="1" type="ORF">C3L33_10372</name>
</gene>
<evidence type="ECO:0000313" key="2">
    <source>
        <dbReference type="Proteomes" id="UP000428333"/>
    </source>
</evidence>
<proteinExistence type="predicted"/>